<organism evidence="6 7">
    <name type="scientific">Sphingomonas panacisoli</name>
    <dbReference type="NCBI Taxonomy" id="1813879"/>
    <lineage>
        <taxon>Bacteria</taxon>
        <taxon>Pseudomonadati</taxon>
        <taxon>Pseudomonadota</taxon>
        <taxon>Alphaproteobacteria</taxon>
        <taxon>Sphingomonadales</taxon>
        <taxon>Sphingomonadaceae</taxon>
        <taxon>Sphingomonas</taxon>
    </lineage>
</organism>
<keyword evidence="7" id="KW-1185">Reference proteome</keyword>
<gene>
    <name evidence="6" type="ORF">FPZ24_11295</name>
</gene>
<feature type="domain" description="TonB C-terminal" evidence="5">
    <location>
        <begin position="188"/>
        <end position="282"/>
    </location>
</feature>
<keyword evidence="3" id="KW-1133">Transmembrane helix</keyword>
<dbReference type="KEGG" id="spai:FPZ24_11295"/>
<dbReference type="SUPFAM" id="SSF74653">
    <property type="entry name" value="TolA/TonB C-terminal domain"/>
    <property type="match status" value="1"/>
</dbReference>
<sequence length="282" mass="30265">MWGVMLRSVGQARRAWGKRTIAVATVMGLSVHSVPSAAAAQQWSKAGSWTIFMDPGDNCFAVDQFTGGWQFAVSITAERKQLVIIAGPLRYEINDKPDLIWTIGTEKFSRGVSIVTAVDGGGKRVIAPMQTDFLSKMEVAPSIEVNDAGGKVVGFNLNGLKPAIDELRKCGRELIRLDTGSGLPAITKAQPRNLASLITPDDYPPAALRANLMGRTVVALKISAHGLVSDCAVTGSSGSADLDDATCRVMRVRARFTPAKDGSGRPTRDSYNTNILWQIPHD</sequence>
<evidence type="ECO:0000256" key="1">
    <source>
        <dbReference type="ARBA" id="ARBA00004167"/>
    </source>
</evidence>
<keyword evidence="4" id="KW-0472">Membrane</keyword>
<evidence type="ECO:0000256" key="4">
    <source>
        <dbReference type="ARBA" id="ARBA00023136"/>
    </source>
</evidence>
<protein>
    <submittedName>
        <fullName evidence="6">Energy transducer TonB</fullName>
    </submittedName>
</protein>
<dbReference type="GO" id="GO:0016020">
    <property type="term" value="C:membrane"/>
    <property type="evidence" value="ECO:0007669"/>
    <property type="project" value="UniProtKB-SubCell"/>
</dbReference>
<dbReference type="GO" id="GO:0055085">
    <property type="term" value="P:transmembrane transport"/>
    <property type="evidence" value="ECO:0007669"/>
    <property type="project" value="InterPro"/>
</dbReference>
<comment type="subcellular location">
    <subcellularLocation>
        <location evidence="1">Membrane</location>
        <topology evidence="1">Single-pass membrane protein</topology>
    </subcellularLocation>
</comment>
<dbReference type="Pfam" id="PF03544">
    <property type="entry name" value="TonB_C"/>
    <property type="match status" value="1"/>
</dbReference>
<evidence type="ECO:0000313" key="6">
    <source>
        <dbReference type="EMBL" id="QDZ07995.1"/>
    </source>
</evidence>
<name>A0A5B8LJU5_9SPHN</name>
<dbReference type="Gene3D" id="3.30.1150.10">
    <property type="match status" value="1"/>
</dbReference>
<evidence type="ECO:0000313" key="7">
    <source>
        <dbReference type="Proteomes" id="UP000315673"/>
    </source>
</evidence>
<dbReference type="InterPro" id="IPR006260">
    <property type="entry name" value="TonB/TolA_C"/>
</dbReference>
<dbReference type="NCBIfam" id="TIGR01352">
    <property type="entry name" value="tonB_Cterm"/>
    <property type="match status" value="1"/>
</dbReference>
<evidence type="ECO:0000256" key="2">
    <source>
        <dbReference type="ARBA" id="ARBA00022692"/>
    </source>
</evidence>
<proteinExistence type="predicted"/>
<dbReference type="InterPro" id="IPR037682">
    <property type="entry name" value="TonB_C"/>
</dbReference>
<keyword evidence="2" id="KW-0812">Transmembrane</keyword>
<evidence type="ECO:0000259" key="5">
    <source>
        <dbReference type="PROSITE" id="PS52015"/>
    </source>
</evidence>
<dbReference type="AlphaFoldDB" id="A0A5B8LJU5"/>
<accession>A0A5B8LJU5</accession>
<dbReference type="PROSITE" id="PS52015">
    <property type="entry name" value="TONB_CTD"/>
    <property type="match status" value="1"/>
</dbReference>
<dbReference type="OrthoDB" id="7585155at2"/>
<reference evidence="6 7" key="1">
    <citation type="submission" date="2019-07" db="EMBL/GenBank/DDBJ databases">
        <title>Full genome sequence of Sphingomonas sp. 4R-6-7(HKS19).</title>
        <authorList>
            <person name="Im W.-T."/>
        </authorList>
    </citation>
    <scope>NUCLEOTIDE SEQUENCE [LARGE SCALE GENOMIC DNA]</scope>
    <source>
        <strain evidence="6 7">HKS19</strain>
    </source>
</reference>
<dbReference type="Proteomes" id="UP000315673">
    <property type="component" value="Chromosome"/>
</dbReference>
<dbReference type="EMBL" id="CP042306">
    <property type="protein sequence ID" value="QDZ07995.1"/>
    <property type="molecule type" value="Genomic_DNA"/>
</dbReference>
<evidence type="ECO:0000256" key="3">
    <source>
        <dbReference type="ARBA" id="ARBA00022989"/>
    </source>
</evidence>